<organism evidence="2 3">
    <name type="scientific">Roseovarius mucosus DSM 17069</name>
    <dbReference type="NCBI Taxonomy" id="1288298"/>
    <lineage>
        <taxon>Bacteria</taxon>
        <taxon>Pseudomonadati</taxon>
        <taxon>Pseudomonadota</taxon>
        <taxon>Alphaproteobacteria</taxon>
        <taxon>Rhodobacterales</taxon>
        <taxon>Roseobacteraceae</taxon>
        <taxon>Roseovarius</taxon>
    </lineage>
</organism>
<dbReference type="PANTHER" id="PTHR48207">
    <property type="entry name" value="SUCCINATE--HYDROXYMETHYLGLUTARATE COA-TRANSFERASE"/>
    <property type="match status" value="1"/>
</dbReference>
<accession>A0A0A0HGX2</accession>
<dbReference type="Pfam" id="PF02515">
    <property type="entry name" value="CoA_transf_3"/>
    <property type="match status" value="1"/>
</dbReference>
<name>A0A0A0HGX2_9RHOB</name>
<dbReference type="RefSeq" id="WP_037275504.1">
    <property type="nucleotide sequence ID" value="NZ_KN293989.1"/>
</dbReference>
<dbReference type="GO" id="GO:0008410">
    <property type="term" value="F:CoA-transferase activity"/>
    <property type="evidence" value="ECO:0007669"/>
    <property type="project" value="TreeGrafter"/>
</dbReference>
<dbReference type="eggNOG" id="COG1804">
    <property type="taxonomic scope" value="Bacteria"/>
</dbReference>
<dbReference type="OrthoDB" id="7208981at2"/>
<dbReference type="Proteomes" id="UP000030021">
    <property type="component" value="Unassembled WGS sequence"/>
</dbReference>
<gene>
    <name evidence="2" type="ORF">rosmuc_04048</name>
</gene>
<proteinExistence type="predicted"/>
<comment type="caution">
    <text evidence="2">The sequence shown here is derived from an EMBL/GenBank/DDBJ whole genome shotgun (WGS) entry which is preliminary data.</text>
</comment>
<reference evidence="2 3" key="1">
    <citation type="submission" date="2013-01" db="EMBL/GenBank/DDBJ databases">
        <authorList>
            <person name="Fiebig A."/>
            <person name="Goeker M."/>
            <person name="Klenk H.-P.P."/>
        </authorList>
    </citation>
    <scope>NUCLEOTIDE SEQUENCE [LARGE SCALE GENOMIC DNA]</scope>
    <source>
        <strain evidence="2 3">DSM 17069</strain>
    </source>
</reference>
<protein>
    <submittedName>
        <fullName evidence="2">Putative acyl-CoA transferase/carnitine dehydratase</fullName>
    </submittedName>
</protein>
<sequence length="405" mass="44202">MTLPLDGLRVLDLSRILAGPSCTQTLGDLGADVVKIERPGIGDDIRGWGPPFLKDRDGNDTRESAYFMSTNRNKRSLTVDIGSDDGLEIIHDLIDKSDVLVENFKVGDLKRRGLDWGSVHARNPRLVYCSITGFGQTGPYAERPGYDFVVQGMGGLMSITGEAAGQPMKVGVPISDIMSGMYAAVSILAALRERDQTGVGRHIDISLLDCQAAWLYNQASNYLVGGVHPGRLGNAHPNIVPYETFATADGHINLAVGNDGQYRRLCQAIGRPNLADDPRFVTNTLRLTNRDAALIEIRAELAKKPSAQWLTDLQAAGIPCGPINTIPEVFDDPHIQARGIVQEINHSAAPNVKAKVMRTPIRMEGHEFGVRLPPPMLGEHTDEILSKMLNYDPKKITDLREKGTI</sequence>
<dbReference type="PANTHER" id="PTHR48207:SF3">
    <property type="entry name" value="SUCCINATE--HYDROXYMETHYLGLUTARATE COA-TRANSFERASE"/>
    <property type="match status" value="1"/>
</dbReference>
<evidence type="ECO:0000313" key="3">
    <source>
        <dbReference type="Proteomes" id="UP000030021"/>
    </source>
</evidence>
<keyword evidence="1 2" id="KW-0808">Transferase</keyword>
<dbReference type="AlphaFoldDB" id="A0A0A0HGX2"/>
<dbReference type="SUPFAM" id="SSF89796">
    <property type="entry name" value="CoA-transferase family III (CaiB/BaiF)"/>
    <property type="match status" value="1"/>
</dbReference>
<dbReference type="InterPro" id="IPR003673">
    <property type="entry name" value="CoA-Trfase_fam_III"/>
</dbReference>
<dbReference type="EMBL" id="AONH01000025">
    <property type="protein sequence ID" value="KGM85939.1"/>
    <property type="molecule type" value="Genomic_DNA"/>
</dbReference>
<dbReference type="InterPro" id="IPR050483">
    <property type="entry name" value="CoA-transferase_III_domain"/>
</dbReference>
<dbReference type="Gene3D" id="3.30.1540.10">
    <property type="entry name" value="formyl-coa transferase, domain 3"/>
    <property type="match status" value="1"/>
</dbReference>
<dbReference type="InterPro" id="IPR023606">
    <property type="entry name" value="CoA-Trfase_III_dom_1_sf"/>
</dbReference>
<evidence type="ECO:0000313" key="2">
    <source>
        <dbReference type="EMBL" id="KGM85939.1"/>
    </source>
</evidence>
<dbReference type="PATRIC" id="fig|1288298.3.peg.4046"/>
<dbReference type="InterPro" id="IPR044855">
    <property type="entry name" value="CoA-Trfase_III_dom3_sf"/>
</dbReference>
<dbReference type="HOGENOM" id="CLU_033975_0_0_5"/>
<dbReference type="Gene3D" id="3.40.50.10540">
    <property type="entry name" value="Crotonobetainyl-coa:carnitine coa-transferase, domain 1"/>
    <property type="match status" value="1"/>
</dbReference>
<evidence type="ECO:0000256" key="1">
    <source>
        <dbReference type="ARBA" id="ARBA00022679"/>
    </source>
</evidence>